<accession>A0A2R6PDV7</accession>
<feature type="compositionally biased region" description="Low complexity" evidence="1">
    <location>
        <begin position="61"/>
        <end position="75"/>
    </location>
</feature>
<dbReference type="Gramene" id="PSR89534">
    <property type="protein sequence ID" value="PSR89534"/>
    <property type="gene ID" value="CEY00_Acc29736"/>
</dbReference>
<evidence type="ECO:0000256" key="1">
    <source>
        <dbReference type="SAM" id="MobiDB-lite"/>
    </source>
</evidence>
<reference evidence="3" key="2">
    <citation type="journal article" date="2018" name="BMC Genomics">
        <title>A manually annotated Actinidia chinensis var. chinensis (kiwifruit) genome highlights the challenges associated with draft genomes and gene prediction in plants.</title>
        <authorList>
            <person name="Pilkington S.M."/>
            <person name="Crowhurst R."/>
            <person name="Hilario E."/>
            <person name="Nardozza S."/>
            <person name="Fraser L."/>
            <person name="Peng Y."/>
            <person name="Gunaseelan K."/>
            <person name="Simpson R."/>
            <person name="Tahir J."/>
            <person name="Deroles S.C."/>
            <person name="Templeton K."/>
            <person name="Luo Z."/>
            <person name="Davy M."/>
            <person name="Cheng C."/>
            <person name="McNeilage M."/>
            <person name="Scaglione D."/>
            <person name="Liu Y."/>
            <person name="Zhang Q."/>
            <person name="Datson P."/>
            <person name="De Silva N."/>
            <person name="Gardiner S.E."/>
            <person name="Bassett H."/>
            <person name="Chagne D."/>
            <person name="McCallum J."/>
            <person name="Dzierzon H."/>
            <person name="Deng C."/>
            <person name="Wang Y.Y."/>
            <person name="Barron L."/>
            <person name="Manako K."/>
            <person name="Bowen J."/>
            <person name="Foster T.M."/>
            <person name="Erridge Z.A."/>
            <person name="Tiffin H."/>
            <person name="Waite C.N."/>
            <person name="Davies K.M."/>
            <person name="Grierson E.P."/>
            <person name="Laing W.A."/>
            <person name="Kirk R."/>
            <person name="Chen X."/>
            <person name="Wood M."/>
            <person name="Montefiori M."/>
            <person name="Brummell D.A."/>
            <person name="Schwinn K.E."/>
            <person name="Catanach A."/>
            <person name="Fullerton C."/>
            <person name="Li D."/>
            <person name="Meiyalaghan S."/>
            <person name="Nieuwenhuizen N."/>
            <person name="Read N."/>
            <person name="Prakash R."/>
            <person name="Hunter D."/>
            <person name="Zhang H."/>
            <person name="McKenzie M."/>
            <person name="Knabel M."/>
            <person name="Harris A."/>
            <person name="Allan A.C."/>
            <person name="Gleave A."/>
            <person name="Chen A."/>
            <person name="Janssen B.J."/>
            <person name="Plunkett B."/>
            <person name="Ampomah-Dwamena C."/>
            <person name="Voogd C."/>
            <person name="Leif D."/>
            <person name="Lafferty D."/>
            <person name="Souleyre E.J.F."/>
            <person name="Varkonyi-Gasic E."/>
            <person name="Gambi F."/>
            <person name="Hanley J."/>
            <person name="Yao J.L."/>
            <person name="Cheung J."/>
            <person name="David K.M."/>
            <person name="Warren B."/>
            <person name="Marsh K."/>
            <person name="Snowden K.C."/>
            <person name="Lin-Wang K."/>
            <person name="Brian L."/>
            <person name="Martinez-Sanchez M."/>
            <person name="Wang M."/>
            <person name="Ileperuma N."/>
            <person name="Macnee N."/>
            <person name="Campin R."/>
            <person name="McAtee P."/>
            <person name="Drummond R.S.M."/>
            <person name="Espley R.V."/>
            <person name="Ireland H.S."/>
            <person name="Wu R."/>
            <person name="Atkinson R.G."/>
            <person name="Karunairetnam S."/>
            <person name="Bulley S."/>
            <person name="Chunkath S."/>
            <person name="Hanley Z."/>
            <person name="Storey R."/>
            <person name="Thrimawithana A.H."/>
            <person name="Thomson S."/>
            <person name="David C."/>
            <person name="Testolin R."/>
            <person name="Huang H."/>
            <person name="Hellens R.P."/>
            <person name="Schaffer R.J."/>
        </authorList>
    </citation>
    <scope>NUCLEOTIDE SEQUENCE [LARGE SCALE GENOMIC DNA]</scope>
    <source>
        <strain evidence="3">cv. Red5</strain>
    </source>
</reference>
<protein>
    <submittedName>
        <fullName evidence="2">DIS3-like</fullName>
    </submittedName>
</protein>
<dbReference type="InParanoid" id="A0A2R6PDV7"/>
<dbReference type="Proteomes" id="UP000241394">
    <property type="component" value="Chromosome LG26"/>
</dbReference>
<dbReference type="AlphaFoldDB" id="A0A2R6PDV7"/>
<gene>
    <name evidence="2" type="ORF">CEY00_Acc29736</name>
</gene>
<feature type="compositionally biased region" description="Basic and acidic residues" evidence="1">
    <location>
        <begin position="175"/>
        <end position="186"/>
    </location>
</feature>
<dbReference type="OrthoDB" id="1716402at2759"/>
<comment type="caution">
    <text evidence="2">The sequence shown here is derived from an EMBL/GenBank/DDBJ whole genome shotgun (WGS) entry which is preliminary data.</text>
</comment>
<dbReference type="PANTHER" id="PTHR31343:SF4">
    <property type="entry name" value="DUF789 DOMAIN-CONTAINING PROTEIN"/>
    <property type="match status" value="1"/>
</dbReference>
<organism evidence="2 3">
    <name type="scientific">Actinidia chinensis var. chinensis</name>
    <name type="common">Chinese soft-hair kiwi</name>
    <dbReference type="NCBI Taxonomy" id="1590841"/>
    <lineage>
        <taxon>Eukaryota</taxon>
        <taxon>Viridiplantae</taxon>
        <taxon>Streptophyta</taxon>
        <taxon>Embryophyta</taxon>
        <taxon>Tracheophyta</taxon>
        <taxon>Spermatophyta</taxon>
        <taxon>Magnoliopsida</taxon>
        <taxon>eudicotyledons</taxon>
        <taxon>Gunneridae</taxon>
        <taxon>Pentapetalae</taxon>
        <taxon>asterids</taxon>
        <taxon>Ericales</taxon>
        <taxon>Actinidiaceae</taxon>
        <taxon>Actinidia</taxon>
    </lineage>
</organism>
<sequence>MSSSGGFAVSRTLDGDRFYNPPAIRRHRQMLQQQKLLNQQIPRPVKSEAAAAENRTDSDDSASTLSKPPSVSSASPPRPPTTATNLDRLVESVTPFVAALCPSEGNARGWRTRELQPYYCLGDLWESFTEWSVYGAGVPLLLNGEDSIKQYYVPYLSGIQLYVEQLKSSLRFKRRPGEESDAEPSRETSSGGSSDCEADRRAKGVGNGSWSQKNLMNLNSQGMNRLSLREQPIVSSSSDETETCTSPGTLLFEYLEQEPPHNRKPLTDKISVLVAQYPGLGTYRSCDLLPSSWISVAWYPIYRIPLGPTLKDLDASFLTFHSLSTHSRSIGQSRFHGASSRKVHGGVNASSKISLPVFGLASYKLKGSILTPSGPDESQQENSLLQAADNWLRHLQVVLPDYQFFRSHYSQWR</sequence>
<name>A0A2R6PDV7_ACTCC</name>
<dbReference type="OMA" id="DGARVHH"/>
<reference evidence="2 3" key="1">
    <citation type="submission" date="2017-07" db="EMBL/GenBank/DDBJ databases">
        <title>An improved, manually edited Actinidia chinensis var. chinensis (kiwifruit) genome highlights the challenges associated with draft genomes and gene prediction in plants.</title>
        <authorList>
            <person name="Pilkington S."/>
            <person name="Crowhurst R."/>
            <person name="Hilario E."/>
            <person name="Nardozza S."/>
            <person name="Fraser L."/>
            <person name="Peng Y."/>
            <person name="Gunaseelan K."/>
            <person name="Simpson R."/>
            <person name="Tahir J."/>
            <person name="Deroles S."/>
            <person name="Templeton K."/>
            <person name="Luo Z."/>
            <person name="Davy M."/>
            <person name="Cheng C."/>
            <person name="Mcneilage M."/>
            <person name="Scaglione D."/>
            <person name="Liu Y."/>
            <person name="Zhang Q."/>
            <person name="Datson P."/>
            <person name="De Silva N."/>
            <person name="Gardiner S."/>
            <person name="Bassett H."/>
            <person name="Chagne D."/>
            <person name="Mccallum J."/>
            <person name="Dzierzon H."/>
            <person name="Deng C."/>
            <person name="Wang Y.-Y."/>
            <person name="Barron N."/>
            <person name="Manako K."/>
            <person name="Bowen J."/>
            <person name="Foster T."/>
            <person name="Erridge Z."/>
            <person name="Tiffin H."/>
            <person name="Waite C."/>
            <person name="Davies K."/>
            <person name="Grierson E."/>
            <person name="Laing W."/>
            <person name="Kirk R."/>
            <person name="Chen X."/>
            <person name="Wood M."/>
            <person name="Montefiori M."/>
            <person name="Brummell D."/>
            <person name="Schwinn K."/>
            <person name="Catanach A."/>
            <person name="Fullerton C."/>
            <person name="Li D."/>
            <person name="Meiyalaghan S."/>
            <person name="Nieuwenhuizen N."/>
            <person name="Read N."/>
            <person name="Prakash R."/>
            <person name="Hunter D."/>
            <person name="Zhang H."/>
            <person name="Mckenzie M."/>
            <person name="Knabel M."/>
            <person name="Harris A."/>
            <person name="Allan A."/>
            <person name="Chen A."/>
            <person name="Janssen B."/>
            <person name="Plunkett B."/>
            <person name="Dwamena C."/>
            <person name="Voogd C."/>
            <person name="Leif D."/>
            <person name="Lafferty D."/>
            <person name="Souleyre E."/>
            <person name="Varkonyi-Gasic E."/>
            <person name="Gambi F."/>
            <person name="Hanley J."/>
            <person name="Yao J.-L."/>
            <person name="Cheung J."/>
            <person name="David K."/>
            <person name="Warren B."/>
            <person name="Marsh K."/>
            <person name="Snowden K."/>
            <person name="Lin-Wang K."/>
            <person name="Brian L."/>
            <person name="Martinez-Sanchez M."/>
            <person name="Wang M."/>
            <person name="Ileperuma N."/>
            <person name="Macnee N."/>
            <person name="Campin R."/>
            <person name="Mcatee P."/>
            <person name="Drummond R."/>
            <person name="Espley R."/>
            <person name="Ireland H."/>
            <person name="Wu R."/>
            <person name="Atkinson R."/>
            <person name="Karunairetnam S."/>
            <person name="Bulley S."/>
            <person name="Chunkath S."/>
            <person name="Hanley Z."/>
            <person name="Storey R."/>
            <person name="Thrimawithana A."/>
            <person name="Thomson S."/>
            <person name="David C."/>
            <person name="Testolin R."/>
        </authorList>
    </citation>
    <scope>NUCLEOTIDE SEQUENCE [LARGE SCALE GENOMIC DNA]</scope>
    <source>
        <strain evidence="3">cv. Red5</strain>
        <tissue evidence="2">Young leaf</tissue>
    </source>
</reference>
<feature type="region of interest" description="Disordered" evidence="1">
    <location>
        <begin position="173"/>
        <end position="213"/>
    </location>
</feature>
<evidence type="ECO:0000313" key="2">
    <source>
        <dbReference type="EMBL" id="PSR89534.1"/>
    </source>
</evidence>
<dbReference type="PANTHER" id="PTHR31343">
    <property type="entry name" value="T15D22.8"/>
    <property type="match status" value="1"/>
</dbReference>
<dbReference type="Pfam" id="PF05623">
    <property type="entry name" value="DUF789"/>
    <property type="match status" value="1"/>
</dbReference>
<dbReference type="STRING" id="1590841.A0A2R6PDV7"/>
<evidence type="ECO:0000313" key="3">
    <source>
        <dbReference type="Proteomes" id="UP000241394"/>
    </source>
</evidence>
<feature type="region of interest" description="Disordered" evidence="1">
    <location>
        <begin position="1"/>
        <end position="82"/>
    </location>
</feature>
<feature type="compositionally biased region" description="Low complexity" evidence="1">
    <location>
        <begin position="30"/>
        <end position="40"/>
    </location>
</feature>
<keyword evidence="3" id="KW-1185">Reference proteome</keyword>
<dbReference type="InterPro" id="IPR008507">
    <property type="entry name" value="DUF789"/>
</dbReference>
<proteinExistence type="predicted"/>
<dbReference type="EMBL" id="NKQK01000026">
    <property type="protein sequence ID" value="PSR89534.1"/>
    <property type="molecule type" value="Genomic_DNA"/>
</dbReference>